<evidence type="ECO:0000313" key="3">
    <source>
        <dbReference type="EMBL" id="GMH73577.1"/>
    </source>
</evidence>
<feature type="domain" description="C2" evidence="2">
    <location>
        <begin position="1"/>
        <end position="125"/>
    </location>
</feature>
<dbReference type="PROSITE" id="PS50004">
    <property type="entry name" value="C2"/>
    <property type="match status" value="1"/>
</dbReference>
<evidence type="ECO:0000256" key="1">
    <source>
        <dbReference type="SAM" id="SignalP"/>
    </source>
</evidence>
<name>A0A9W7EC86_9STRA</name>
<dbReference type="AlphaFoldDB" id="A0A9W7EC86"/>
<evidence type="ECO:0000313" key="4">
    <source>
        <dbReference type="Proteomes" id="UP001165082"/>
    </source>
</evidence>
<reference evidence="3" key="1">
    <citation type="submission" date="2022-07" db="EMBL/GenBank/DDBJ databases">
        <title>Genome analysis of Parmales, a sister group of diatoms, reveals the evolutionary specialization of diatoms from phago-mixotrophs to photoautotrophs.</title>
        <authorList>
            <person name="Ban H."/>
            <person name="Sato S."/>
            <person name="Yoshikawa S."/>
            <person name="Kazumasa Y."/>
            <person name="Nakamura Y."/>
            <person name="Ichinomiya M."/>
            <person name="Saitoh K."/>
            <person name="Sato N."/>
            <person name="Blanc-Mathieu R."/>
            <person name="Endo H."/>
            <person name="Kuwata A."/>
            <person name="Ogata H."/>
        </authorList>
    </citation>
    <scope>NUCLEOTIDE SEQUENCE</scope>
</reference>
<feature type="chain" id="PRO_5040882654" description="C2 domain-containing protein" evidence="1">
    <location>
        <begin position="21"/>
        <end position="169"/>
    </location>
</feature>
<feature type="signal peptide" evidence="1">
    <location>
        <begin position="1"/>
        <end position="20"/>
    </location>
</feature>
<comment type="caution">
    <text evidence="3">The sequence shown here is derived from an EMBL/GenBank/DDBJ whole genome shotgun (WGS) entry which is preliminary data.</text>
</comment>
<proteinExistence type="predicted"/>
<gene>
    <name evidence="3" type="ORF">TrRE_jg11626</name>
</gene>
<evidence type="ECO:0000259" key="2">
    <source>
        <dbReference type="PROSITE" id="PS50004"/>
    </source>
</evidence>
<protein>
    <recommendedName>
        <fullName evidence="2">C2 domain-containing protein</fullName>
    </recommendedName>
</protein>
<keyword evidence="4" id="KW-1185">Reference proteome</keyword>
<dbReference type="InterPro" id="IPR000008">
    <property type="entry name" value="C2_dom"/>
</dbReference>
<dbReference type="Proteomes" id="UP001165082">
    <property type="component" value="Unassembled WGS sequence"/>
</dbReference>
<dbReference type="Gene3D" id="2.60.40.150">
    <property type="entry name" value="C2 domain"/>
    <property type="match status" value="1"/>
</dbReference>
<dbReference type="InterPro" id="IPR035892">
    <property type="entry name" value="C2_domain_sf"/>
</dbReference>
<organism evidence="3 4">
    <name type="scientific">Triparma retinervis</name>
    <dbReference type="NCBI Taxonomy" id="2557542"/>
    <lineage>
        <taxon>Eukaryota</taxon>
        <taxon>Sar</taxon>
        <taxon>Stramenopiles</taxon>
        <taxon>Ochrophyta</taxon>
        <taxon>Bolidophyceae</taxon>
        <taxon>Parmales</taxon>
        <taxon>Triparmaceae</taxon>
        <taxon>Triparma</taxon>
    </lineage>
</organism>
<accession>A0A9W7EC86</accession>
<keyword evidence="1" id="KW-0732">Signal</keyword>
<dbReference type="EMBL" id="BRXZ01001536">
    <property type="protein sequence ID" value="GMH73577.1"/>
    <property type="molecule type" value="Genomic_DNA"/>
</dbReference>
<dbReference type="SUPFAM" id="SSF49562">
    <property type="entry name" value="C2 domain (Calcium/lipid-binding domain, CaLB)"/>
    <property type="match status" value="1"/>
</dbReference>
<dbReference type="Pfam" id="PF00168">
    <property type="entry name" value="C2"/>
    <property type="match status" value="1"/>
</dbReference>
<sequence>MSNQRRTLTLRLVCCRGLLAADKGGTSDPYVTVQILERGTGKPVKKEVFKSKTKKKTVDPVFDEASRTPPLGFVTLPLEFFGDHLVPTLSKHELARFGKMKCEARGQVEFTLNFNRPETKTSLPPMSSDPAAVNMSEPPLVIPDHVTNARLDVDHPPNELHVMVIKASS</sequence>
<feature type="non-terminal residue" evidence="3">
    <location>
        <position position="1"/>
    </location>
</feature>